<organism evidence="1">
    <name type="scientific">Arundo donax</name>
    <name type="common">Giant reed</name>
    <name type="synonym">Donax arundinaceus</name>
    <dbReference type="NCBI Taxonomy" id="35708"/>
    <lineage>
        <taxon>Eukaryota</taxon>
        <taxon>Viridiplantae</taxon>
        <taxon>Streptophyta</taxon>
        <taxon>Embryophyta</taxon>
        <taxon>Tracheophyta</taxon>
        <taxon>Spermatophyta</taxon>
        <taxon>Magnoliopsida</taxon>
        <taxon>Liliopsida</taxon>
        <taxon>Poales</taxon>
        <taxon>Poaceae</taxon>
        <taxon>PACMAD clade</taxon>
        <taxon>Arundinoideae</taxon>
        <taxon>Arundineae</taxon>
        <taxon>Arundo</taxon>
    </lineage>
</organism>
<accession>A0A0A8XZ26</accession>
<dbReference type="EMBL" id="GBRH01279965">
    <property type="protein sequence ID" value="JAD17930.1"/>
    <property type="molecule type" value="Transcribed_RNA"/>
</dbReference>
<proteinExistence type="predicted"/>
<dbReference type="AlphaFoldDB" id="A0A0A8XZ26"/>
<reference evidence="1" key="2">
    <citation type="journal article" date="2015" name="Data Brief">
        <title>Shoot transcriptome of the giant reed, Arundo donax.</title>
        <authorList>
            <person name="Barrero R.A."/>
            <person name="Guerrero F.D."/>
            <person name="Moolhuijzen P."/>
            <person name="Goolsby J.A."/>
            <person name="Tidwell J."/>
            <person name="Bellgard S.E."/>
            <person name="Bellgard M.I."/>
        </authorList>
    </citation>
    <scope>NUCLEOTIDE SEQUENCE</scope>
    <source>
        <tissue evidence="1">Shoot tissue taken approximately 20 cm above the soil surface</tissue>
    </source>
</reference>
<protein>
    <submittedName>
        <fullName evidence="1">Uncharacterized protein</fullName>
    </submittedName>
</protein>
<name>A0A0A8XZ26_ARUDO</name>
<reference evidence="1" key="1">
    <citation type="submission" date="2014-09" db="EMBL/GenBank/DDBJ databases">
        <authorList>
            <person name="Magalhaes I.L.F."/>
            <person name="Oliveira U."/>
            <person name="Santos F.R."/>
            <person name="Vidigal T.H.D.A."/>
            <person name="Brescovit A.D."/>
            <person name="Santos A.J."/>
        </authorList>
    </citation>
    <scope>NUCLEOTIDE SEQUENCE</scope>
    <source>
        <tissue evidence="1">Shoot tissue taken approximately 20 cm above the soil surface</tissue>
    </source>
</reference>
<sequence length="54" mass="5872">MSAKNVNSVLCFISCPCQRGSKCSSNMCKTCSSVYSIRFEVRALAAVDTREASM</sequence>
<evidence type="ECO:0000313" key="1">
    <source>
        <dbReference type="EMBL" id="JAD17930.1"/>
    </source>
</evidence>